<gene>
    <name evidence="4" type="ORF">COX64_04665</name>
</gene>
<keyword evidence="2" id="KW-1133">Transmembrane helix</keyword>
<comment type="caution">
    <text evidence="4">The sequence shown here is derived from an EMBL/GenBank/DDBJ whole genome shotgun (WGS) entry which is preliminary data.</text>
</comment>
<accession>A0A2M7W103</accession>
<dbReference type="EMBL" id="PFQB01000118">
    <property type="protein sequence ID" value="PJA12342.1"/>
    <property type="molecule type" value="Genomic_DNA"/>
</dbReference>
<keyword evidence="2" id="KW-0472">Membrane</keyword>
<dbReference type="Gene3D" id="3.40.30.10">
    <property type="entry name" value="Glutaredoxin"/>
    <property type="match status" value="1"/>
</dbReference>
<proteinExistence type="predicted"/>
<evidence type="ECO:0000313" key="4">
    <source>
        <dbReference type="EMBL" id="PJA12342.1"/>
    </source>
</evidence>
<evidence type="ECO:0000256" key="1">
    <source>
        <dbReference type="SAM" id="MobiDB-lite"/>
    </source>
</evidence>
<dbReference type="AlphaFoldDB" id="A0A2M7W103"/>
<keyword evidence="2" id="KW-0812">Transmembrane</keyword>
<evidence type="ECO:0000313" key="5">
    <source>
        <dbReference type="Proteomes" id="UP000228952"/>
    </source>
</evidence>
<reference evidence="5" key="1">
    <citation type="submission" date="2017-09" db="EMBL/GenBank/DDBJ databases">
        <title>Depth-based differentiation of microbial function through sediment-hosted aquifers and enrichment of novel symbionts in the deep terrestrial subsurface.</title>
        <authorList>
            <person name="Probst A.J."/>
            <person name="Ladd B."/>
            <person name="Jarett J.K."/>
            <person name="Geller-Mcgrath D.E."/>
            <person name="Sieber C.M.K."/>
            <person name="Emerson J.B."/>
            <person name="Anantharaman K."/>
            <person name="Thomas B.C."/>
            <person name="Malmstrom R."/>
            <person name="Stieglmeier M."/>
            <person name="Klingl A."/>
            <person name="Woyke T."/>
            <person name="Ryan C.M."/>
            <person name="Banfield J.F."/>
        </authorList>
    </citation>
    <scope>NUCLEOTIDE SEQUENCE [LARGE SCALE GENOMIC DNA]</scope>
</reference>
<name>A0A2M7W103_9BACT</name>
<feature type="region of interest" description="Disordered" evidence="1">
    <location>
        <begin position="1"/>
        <end position="34"/>
    </location>
</feature>
<dbReference type="CDD" id="cd02972">
    <property type="entry name" value="DsbA_family"/>
    <property type="match status" value="1"/>
</dbReference>
<feature type="domain" description="Thioredoxin-like fold" evidence="3">
    <location>
        <begin position="105"/>
        <end position="239"/>
    </location>
</feature>
<evidence type="ECO:0000259" key="3">
    <source>
        <dbReference type="Pfam" id="PF13462"/>
    </source>
</evidence>
<dbReference type="InterPro" id="IPR036249">
    <property type="entry name" value="Thioredoxin-like_sf"/>
</dbReference>
<dbReference type="SUPFAM" id="SSF52833">
    <property type="entry name" value="Thioredoxin-like"/>
    <property type="match status" value="1"/>
</dbReference>
<evidence type="ECO:0000256" key="2">
    <source>
        <dbReference type="SAM" id="Phobius"/>
    </source>
</evidence>
<feature type="transmembrane region" description="Helical" evidence="2">
    <location>
        <begin position="39"/>
        <end position="63"/>
    </location>
</feature>
<dbReference type="InterPro" id="IPR012336">
    <property type="entry name" value="Thioredoxin-like_fold"/>
</dbReference>
<dbReference type="Pfam" id="PF13462">
    <property type="entry name" value="Thioredoxin_4"/>
    <property type="match status" value="1"/>
</dbReference>
<protein>
    <recommendedName>
        <fullName evidence="3">Thioredoxin-like fold domain-containing protein</fullName>
    </recommendedName>
</protein>
<dbReference type="Proteomes" id="UP000228952">
    <property type="component" value="Unassembled WGS sequence"/>
</dbReference>
<organism evidence="4 5">
    <name type="scientific">Candidatus Dojkabacteria bacterium CG_4_10_14_0_2_um_filter_Dojkabacteria_WS6_41_15</name>
    <dbReference type="NCBI Taxonomy" id="2014249"/>
    <lineage>
        <taxon>Bacteria</taxon>
        <taxon>Candidatus Dojkabacteria</taxon>
    </lineage>
</organism>
<sequence>MSIHSNAIPETSKIREQTNLRPTDMTPPRKPQESGELEISLPMLVLLVAAVGLLIYGAVTFFGKKNGPDVTPKTPPDTLAAGLIDVTVSLDYITILKDTPKVNYIFIEISDFECPYCKVFSIGSGDGRPSTFAEIRARYIDSGIMKFGYAPYTAVPQHKPAVTNETVGFYCAAAQKKAAEYHEYVFSMTSANGLGIDKKGAERSAILGIAKKIGVNEAEFTACYDKRDIVAIDKVQEKINKEIKTPWGDKYGANYFGTPAFAVCKISADNPTTCVGKAYVGAWPYADMKNVLDTFLGADAPK</sequence>